<accession>A0A6A5VPF4</accession>
<feature type="compositionally biased region" description="Low complexity" evidence="1">
    <location>
        <begin position="73"/>
        <end position="84"/>
    </location>
</feature>
<evidence type="ECO:0000313" key="3">
    <source>
        <dbReference type="Proteomes" id="UP000800036"/>
    </source>
</evidence>
<proteinExistence type="predicted"/>
<dbReference type="Proteomes" id="UP000800036">
    <property type="component" value="Unassembled WGS sequence"/>
</dbReference>
<keyword evidence="3" id="KW-1185">Reference proteome</keyword>
<evidence type="ECO:0000313" key="2">
    <source>
        <dbReference type="EMBL" id="KAF1978628.1"/>
    </source>
</evidence>
<organism evidence="2 3">
    <name type="scientific">Bimuria novae-zelandiae CBS 107.79</name>
    <dbReference type="NCBI Taxonomy" id="1447943"/>
    <lineage>
        <taxon>Eukaryota</taxon>
        <taxon>Fungi</taxon>
        <taxon>Dikarya</taxon>
        <taxon>Ascomycota</taxon>
        <taxon>Pezizomycotina</taxon>
        <taxon>Dothideomycetes</taxon>
        <taxon>Pleosporomycetidae</taxon>
        <taxon>Pleosporales</taxon>
        <taxon>Massarineae</taxon>
        <taxon>Didymosphaeriaceae</taxon>
        <taxon>Bimuria</taxon>
    </lineage>
</organism>
<reference evidence="2" key="1">
    <citation type="journal article" date="2020" name="Stud. Mycol.">
        <title>101 Dothideomycetes genomes: a test case for predicting lifestyles and emergence of pathogens.</title>
        <authorList>
            <person name="Haridas S."/>
            <person name="Albert R."/>
            <person name="Binder M."/>
            <person name="Bloem J."/>
            <person name="Labutti K."/>
            <person name="Salamov A."/>
            <person name="Andreopoulos B."/>
            <person name="Baker S."/>
            <person name="Barry K."/>
            <person name="Bills G."/>
            <person name="Bluhm B."/>
            <person name="Cannon C."/>
            <person name="Castanera R."/>
            <person name="Culley D."/>
            <person name="Daum C."/>
            <person name="Ezra D."/>
            <person name="Gonzalez J."/>
            <person name="Henrissat B."/>
            <person name="Kuo A."/>
            <person name="Liang C."/>
            <person name="Lipzen A."/>
            <person name="Lutzoni F."/>
            <person name="Magnuson J."/>
            <person name="Mondo S."/>
            <person name="Nolan M."/>
            <person name="Ohm R."/>
            <person name="Pangilinan J."/>
            <person name="Park H.-J."/>
            <person name="Ramirez L."/>
            <person name="Alfaro M."/>
            <person name="Sun H."/>
            <person name="Tritt A."/>
            <person name="Yoshinaga Y."/>
            <person name="Zwiers L.-H."/>
            <person name="Turgeon B."/>
            <person name="Goodwin S."/>
            <person name="Spatafora J."/>
            <person name="Crous P."/>
            <person name="Grigoriev I."/>
        </authorList>
    </citation>
    <scope>NUCLEOTIDE SEQUENCE</scope>
    <source>
        <strain evidence="2">CBS 107.79</strain>
    </source>
</reference>
<evidence type="ECO:0000256" key="1">
    <source>
        <dbReference type="SAM" id="MobiDB-lite"/>
    </source>
</evidence>
<feature type="region of interest" description="Disordered" evidence="1">
    <location>
        <begin position="227"/>
        <end position="265"/>
    </location>
</feature>
<feature type="region of interest" description="Disordered" evidence="1">
    <location>
        <begin position="64"/>
        <end position="197"/>
    </location>
</feature>
<dbReference type="EMBL" id="ML976660">
    <property type="protein sequence ID" value="KAF1978628.1"/>
    <property type="molecule type" value="Genomic_DNA"/>
</dbReference>
<feature type="compositionally biased region" description="Polar residues" evidence="1">
    <location>
        <begin position="180"/>
        <end position="197"/>
    </location>
</feature>
<feature type="compositionally biased region" description="Polar residues" evidence="1">
    <location>
        <begin position="128"/>
        <end position="152"/>
    </location>
</feature>
<gene>
    <name evidence="2" type="ORF">BU23DRAFT_229260</name>
</gene>
<feature type="compositionally biased region" description="Acidic residues" evidence="1">
    <location>
        <begin position="96"/>
        <end position="106"/>
    </location>
</feature>
<dbReference type="AlphaFoldDB" id="A0A6A5VPF4"/>
<feature type="compositionally biased region" description="Polar residues" evidence="1">
    <location>
        <begin position="161"/>
        <end position="170"/>
    </location>
</feature>
<sequence>MATSPSEVRYRRLRSTPERMLSSILLEDDPWIRDELYGRSSTPRSAQEIFDSSRSFSFIVFDDQNTSRSSPNSVESSLGTLSSSQGPTKRVRPAYEEEEEEEDQDHDGDARALLTLFQQSRPSKRARTSSAMNGTGSLESSASPLQTSTNGSPEIRPSKSGPVQLTSSAVAATPILGSSRPHTTPSQQSSNGLPVSDPTTSALVSIAPAGLATSVFKMTTSLQTAAARKRSAQEADLSLTRNQQKRAKTQPTTRSAVKPRKTAWW</sequence>
<name>A0A6A5VPF4_9PLEO</name>
<protein>
    <submittedName>
        <fullName evidence="2">Uncharacterized protein</fullName>
    </submittedName>
</protein>